<dbReference type="STRING" id="1458985.BJP34_25460"/>
<dbReference type="AlphaFoldDB" id="A0A1D8TXT3"/>
<dbReference type="PANTHER" id="PTHR13696:SF52">
    <property type="entry name" value="PARA FAMILY PROTEIN CT_582"/>
    <property type="match status" value="1"/>
</dbReference>
<dbReference type="InterPro" id="IPR059206">
    <property type="entry name" value="Sll1717-like"/>
</dbReference>
<dbReference type="EMBL" id="CP017599">
    <property type="protein sequence ID" value="AOX02343.1"/>
    <property type="molecule type" value="Genomic_DNA"/>
</dbReference>
<dbReference type="PANTHER" id="PTHR13696">
    <property type="entry name" value="P-LOOP CONTAINING NUCLEOSIDE TRIPHOSPHATE HYDROLASE"/>
    <property type="match status" value="1"/>
</dbReference>
<name>A0A1D8TXT3_9CYAN</name>
<protein>
    <submittedName>
        <fullName evidence="1">Uncharacterized protein</fullName>
    </submittedName>
</protein>
<dbReference type="SUPFAM" id="SSF52540">
    <property type="entry name" value="P-loop containing nucleoside triphosphate hydrolases"/>
    <property type="match status" value="2"/>
</dbReference>
<dbReference type="NCBIfam" id="NF047389">
    <property type="entry name" value="ATPase_Sll1717"/>
    <property type="match status" value="1"/>
</dbReference>
<evidence type="ECO:0000313" key="1">
    <source>
        <dbReference type="EMBL" id="AOX02343.1"/>
    </source>
</evidence>
<reference evidence="2" key="1">
    <citation type="submission" date="2016-10" db="EMBL/GenBank/DDBJ databases">
        <title>Comparative genomics uncovers the prolific and rare metabolic potential of the cyanobacterial genus Moorea.</title>
        <authorList>
            <person name="Leao T."/>
            <person name="Castelao G."/>
            <person name="Korobeynikov A."/>
            <person name="Monroe E.A."/>
            <person name="Podell S."/>
            <person name="Glukhov E."/>
            <person name="Allen E."/>
            <person name="Gerwick W.H."/>
            <person name="Gerwick L."/>
        </authorList>
    </citation>
    <scope>NUCLEOTIDE SEQUENCE [LARGE SCALE GENOMIC DNA]</scope>
    <source>
        <strain evidence="2">PAL-8-15-08-1</strain>
    </source>
</reference>
<dbReference type="NCBIfam" id="NF047398">
    <property type="entry name" value="AAA_KGGVGR"/>
    <property type="match status" value="1"/>
</dbReference>
<gene>
    <name evidence="1" type="ORF">BJP34_25460</name>
</gene>
<dbReference type="Proteomes" id="UP000177870">
    <property type="component" value="Chromosome"/>
</dbReference>
<evidence type="ECO:0000313" key="2">
    <source>
        <dbReference type="Proteomes" id="UP000177870"/>
    </source>
</evidence>
<sequence length="885" mass="100830">MNHSEIKERIHQNMSRAALEITDLRVQPDPFLGWRIAVISPGFDHKFQEERKNIVLEGLEELTIQWLDLLTPEEQQWAGPLPIDSTLENVPFWPEALARSRSGSSNPEAILFPSDLDEDLDRPIVATFYSLRGGVGRSTALAYTARILASRGRTVLCVDMDLEAPGLAALFGKEDEVKDQQGLVFVLLSLEQGEEPDIRNHILRVSETDEIYCLPAGLPNANYARLLSFMEPGAWYREDRNPLRELIQILSSDRLPFKPDVILLDARTGMTPLNGPLLFDLADLAIIVFFPHPQAQRGTGELVRALLAAETRRTETEQRLTPEPRFIVSPIPASKAPEVVERYQHRAIEWIGDWLSVMRDKQSSSEPIKESDITHFIPYREEIATSDKILSNQETWRDFEPVAEWLEGFIPTASEEELPVSLPDIKGQILNELEFSAGRAEDQKDFLETFVETQLVNRALHPRIPLILGRKGTGKTAIFRRLLEDSEKTSIVVLSPSDLKDDRPWVINSQNFSDIDPALERTKKSWSDFWLLQTCLACHLSWPGEKPQPDEALLKVLGTDPTSELEVVRWFDKLLQQDQINSLARDWLTRFDRAAQSTILLLFDGLDTGFGNEQLNRERRTKAIEGLLSLMTDLGENLKKLKLKVLLREDIWRSLRFDNKSHFFGRSVVLEWRERADFFKVIIKQALKSDRFKGLVVNSIQQGSLLSNLSSSNDAFSDYLSESQVFEIWNLLVGERMKGGKSAFTRNWVWKRIADGSNNHSPRALLQLFVEAKDWEINEQERNPYQKTIIRPRALSSSLEKVSEKALSALIDEEFSELEDLINRLRSIGRSPLKATEVTGLDDQLNLAREVGLLSIYEGTEDEVERYKVPDLYLSGIGMTRKGQA</sequence>
<dbReference type="OrthoDB" id="580767at2"/>
<accession>A0A1D8TXT3</accession>
<dbReference type="InterPro" id="IPR050678">
    <property type="entry name" value="DNA_Partitioning_ATPase"/>
</dbReference>
<dbReference type="RefSeq" id="WP_070394755.1">
    <property type="nucleotide sequence ID" value="NZ_CP017599.1"/>
</dbReference>
<dbReference type="InterPro" id="IPR027417">
    <property type="entry name" value="P-loop_NTPase"/>
</dbReference>
<organism evidence="1 2">
    <name type="scientific">Moorena producens PAL-8-15-08-1</name>
    <dbReference type="NCBI Taxonomy" id="1458985"/>
    <lineage>
        <taxon>Bacteria</taxon>
        <taxon>Bacillati</taxon>
        <taxon>Cyanobacteriota</taxon>
        <taxon>Cyanophyceae</taxon>
        <taxon>Coleofasciculales</taxon>
        <taxon>Coleofasciculaceae</taxon>
        <taxon>Moorena</taxon>
    </lineage>
</organism>
<dbReference type="KEGG" id="mpro:BJP34_25460"/>
<proteinExistence type="predicted"/>
<dbReference type="Gene3D" id="3.40.50.300">
    <property type="entry name" value="P-loop containing nucleotide triphosphate hydrolases"/>
    <property type="match status" value="1"/>
</dbReference>